<keyword evidence="1" id="KW-0812">Transmembrane</keyword>
<feature type="domain" description="DUF6533" evidence="2">
    <location>
        <begin position="23"/>
        <end position="67"/>
    </location>
</feature>
<evidence type="ECO:0000259" key="2">
    <source>
        <dbReference type="Pfam" id="PF20151"/>
    </source>
</evidence>
<protein>
    <recommendedName>
        <fullName evidence="2">DUF6533 domain-containing protein</fullName>
    </recommendedName>
</protein>
<keyword evidence="1" id="KW-1133">Transmembrane helix</keyword>
<reference evidence="3 4" key="1">
    <citation type="submission" date="2018-06" db="EMBL/GenBank/DDBJ databases">
        <title>A transcriptomic atlas of mushroom development highlights an independent origin of complex multicellularity.</title>
        <authorList>
            <consortium name="DOE Joint Genome Institute"/>
            <person name="Krizsan K."/>
            <person name="Almasi E."/>
            <person name="Merenyi Z."/>
            <person name="Sahu N."/>
            <person name="Viragh M."/>
            <person name="Koszo T."/>
            <person name="Mondo S."/>
            <person name="Kiss B."/>
            <person name="Balint B."/>
            <person name="Kues U."/>
            <person name="Barry K."/>
            <person name="Hegedus J.C."/>
            <person name="Henrissat B."/>
            <person name="Johnson J."/>
            <person name="Lipzen A."/>
            <person name="Ohm R."/>
            <person name="Nagy I."/>
            <person name="Pangilinan J."/>
            <person name="Yan J."/>
            <person name="Xiong Y."/>
            <person name="Grigoriev I.V."/>
            <person name="Hibbett D.S."/>
            <person name="Nagy L.G."/>
        </authorList>
    </citation>
    <scope>NUCLEOTIDE SEQUENCE [LARGE SCALE GENOMIC DNA]</scope>
    <source>
        <strain evidence="3 4">SZMC22713</strain>
    </source>
</reference>
<dbReference type="AlphaFoldDB" id="A0A4Y7PVL8"/>
<keyword evidence="4" id="KW-1185">Reference proteome</keyword>
<dbReference type="VEuPathDB" id="FungiDB:BD410DRAFT_449904"/>
<name>A0A4Y7PVL8_9AGAM</name>
<dbReference type="Proteomes" id="UP000294933">
    <property type="component" value="Unassembled WGS sequence"/>
</dbReference>
<feature type="transmembrane region" description="Helical" evidence="1">
    <location>
        <begin position="57"/>
        <end position="79"/>
    </location>
</feature>
<proteinExistence type="predicted"/>
<sequence length="186" mass="20941">MSDSSPDIYGLIAEASQIQFDAYITVAGAALVFYDYALTFSTEISEIWNSKFTGAQVVFLLTRYSFLVFTVSFGALNFIQNQSLTVGVAGFTLIRRFGKSCLNLEYMPFDPANICDISEKSVYRSHIRVDCRGCPGHCSLSWFFFGARSCQHCVWGQLCSESTVHFSSFSSLRSFFHLPLIFWSLL</sequence>
<keyword evidence="1" id="KW-0472">Membrane</keyword>
<dbReference type="Pfam" id="PF20151">
    <property type="entry name" value="DUF6533"/>
    <property type="match status" value="1"/>
</dbReference>
<gene>
    <name evidence="3" type="ORF">BD410DRAFT_449904</name>
</gene>
<evidence type="ECO:0000313" key="3">
    <source>
        <dbReference type="EMBL" id="TDL19088.1"/>
    </source>
</evidence>
<feature type="transmembrane region" description="Helical" evidence="1">
    <location>
        <begin position="20"/>
        <end position="37"/>
    </location>
</feature>
<evidence type="ECO:0000313" key="4">
    <source>
        <dbReference type="Proteomes" id="UP000294933"/>
    </source>
</evidence>
<dbReference type="OrthoDB" id="2745134at2759"/>
<dbReference type="EMBL" id="ML170200">
    <property type="protein sequence ID" value="TDL19088.1"/>
    <property type="molecule type" value="Genomic_DNA"/>
</dbReference>
<dbReference type="InterPro" id="IPR045340">
    <property type="entry name" value="DUF6533"/>
</dbReference>
<organism evidence="3 4">
    <name type="scientific">Rickenella mellea</name>
    <dbReference type="NCBI Taxonomy" id="50990"/>
    <lineage>
        <taxon>Eukaryota</taxon>
        <taxon>Fungi</taxon>
        <taxon>Dikarya</taxon>
        <taxon>Basidiomycota</taxon>
        <taxon>Agaricomycotina</taxon>
        <taxon>Agaricomycetes</taxon>
        <taxon>Hymenochaetales</taxon>
        <taxon>Rickenellaceae</taxon>
        <taxon>Rickenella</taxon>
    </lineage>
</organism>
<evidence type="ECO:0000256" key="1">
    <source>
        <dbReference type="SAM" id="Phobius"/>
    </source>
</evidence>
<accession>A0A4Y7PVL8</accession>